<dbReference type="InterPro" id="IPR046157">
    <property type="entry name" value="DUF6159"/>
</dbReference>
<reference evidence="2" key="1">
    <citation type="submission" date="2020-06" db="EMBL/GenBank/DDBJ databases">
        <title>Unique genomic features of the anaerobic methanotrophic archaea.</title>
        <authorList>
            <person name="Chadwick G.L."/>
            <person name="Skennerton C.T."/>
            <person name="Laso-Perez R."/>
            <person name="Leu A.O."/>
            <person name="Speth D.R."/>
            <person name="Yu H."/>
            <person name="Morgan-Lang C."/>
            <person name="Hatzenpichler R."/>
            <person name="Goudeau D."/>
            <person name="Malmstrom R."/>
            <person name="Brazelton W.J."/>
            <person name="Woyke T."/>
            <person name="Hallam S.J."/>
            <person name="Tyson G.W."/>
            <person name="Wegener G."/>
            <person name="Boetius A."/>
            <person name="Orphan V."/>
        </authorList>
    </citation>
    <scope>NUCLEOTIDE SEQUENCE</scope>
</reference>
<feature type="transmembrane region" description="Helical" evidence="1">
    <location>
        <begin position="68"/>
        <end position="93"/>
    </location>
</feature>
<gene>
    <name evidence="2" type="ORF">IAKEDICC_00013</name>
</gene>
<feature type="transmembrane region" description="Helical" evidence="1">
    <location>
        <begin position="114"/>
        <end position="141"/>
    </location>
</feature>
<name>A0A7G9YWK8_9EURY</name>
<sequence length="205" mass="22453">MYLLFYFIGIYFNTALIGCTTIRLEGGDPKLKDGFRIANEHLRAIAGWALIAAIVGIILRVLEERAEIIGKIVISLIGFAWTMATFFIVPVLIYEKISVFKAIKRSALVFKDTWGETFIGHFGLGGIFFLLAFVGLIPAALGYMMGGLLLVIGFAIAIIYWIIIACVGSAAQGVLTAALYRYATTGKISPDIVPEHLLKPYTEVL</sequence>
<feature type="transmembrane region" description="Helical" evidence="1">
    <location>
        <begin position="45"/>
        <end position="62"/>
    </location>
</feature>
<dbReference type="EMBL" id="MT631509">
    <property type="protein sequence ID" value="QNO52392.1"/>
    <property type="molecule type" value="Genomic_DNA"/>
</dbReference>
<dbReference type="Pfam" id="PF19656">
    <property type="entry name" value="DUF6159"/>
    <property type="match status" value="1"/>
</dbReference>
<dbReference type="AlphaFoldDB" id="A0A7G9YWK8"/>
<feature type="transmembrane region" description="Helical" evidence="1">
    <location>
        <begin position="147"/>
        <end position="180"/>
    </location>
</feature>
<evidence type="ECO:0008006" key="3">
    <source>
        <dbReference type="Google" id="ProtNLM"/>
    </source>
</evidence>
<evidence type="ECO:0000313" key="2">
    <source>
        <dbReference type="EMBL" id="QNO52392.1"/>
    </source>
</evidence>
<proteinExistence type="predicted"/>
<organism evidence="2">
    <name type="scientific">Candidatus Methanophagaceae archaeon ANME-1 ERB6</name>
    <dbReference type="NCBI Taxonomy" id="2759912"/>
    <lineage>
        <taxon>Archaea</taxon>
        <taxon>Methanobacteriati</taxon>
        <taxon>Methanobacteriota</taxon>
        <taxon>Stenosarchaea group</taxon>
        <taxon>Methanomicrobia</taxon>
        <taxon>Candidatus Methanophagales</taxon>
        <taxon>Candidatus Methanophagaceae</taxon>
    </lineage>
</organism>
<keyword evidence="1" id="KW-0472">Membrane</keyword>
<evidence type="ECO:0000256" key="1">
    <source>
        <dbReference type="SAM" id="Phobius"/>
    </source>
</evidence>
<keyword evidence="1" id="KW-0812">Transmembrane</keyword>
<protein>
    <recommendedName>
        <fullName evidence="3">DUF4013 domain-containing protein</fullName>
    </recommendedName>
</protein>
<accession>A0A7G9YWK8</accession>
<keyword evidence="1" id="KW-1133">Transmembrane helix</keyword>
<feature type="transmembrane region" description="Helical" evidence="1">
    <location>
        <begin position="6"/>
        <end position="24"/>
    </location>
</feature>